<name>A0ABD3Y3D2_SINWO</name>
<evidence type="ECO:0000256" key="1">
    <source>
        <dbReference type="SAM" id="MobiDB-lite"/>
    </source>
</evidence>
<accession>A0ABD3Y3D2</accession>
<reference evidence="2 3" key="1">
    <citation type="submission" date="2024-11" db="EMBL/GenBank/DDBJ databases">
        <title>Chromosome-level genome assembly of the freshwater bivalve Anodonta woodiana.</title>
        <authorList>
            <person name="Chen X."/>
        </authorList>
    </citation>
    <scope>NUCLEOTIDE SEQUENCE [LARGE SCALE GENOMIC DNA]</scope>
    <source>
        <strain evidence="2">MN2024</strain>
        <tissue evidence="2">Gills</tissue>
    </source>
</reference>
<dbReference type="Proteomes" id="UP001634394">
    <property type="component" value="Unassembled WGS sequence"/>
</dbReference>
<proteinExistence type="predicted"/>
<protein>
    <submittedName>
        <fullName evidence="2">Uncharacterized protein</fullName>
    </submittedName>
</protein>
<keyword evidence="3" id="KW-1185">Reference proteome</keyword>
<feature type="region of interest" description="Disordered" evidence="1">
    <location>
        <begin position="1"/>
        <end position="28"/>
    </location>
</feature>
<gene>
    <name evidence="2" type="ORF">ACJMK2_004471</name>
</gene>
<sequence length="188" mass="21325">MQNKERSYGNENRRNTSHNKADEAGYTGNDGQVHKDAIFTALREVMAKYTNFRVCVMKVENGGDVRDGLNAFSKQIDAIENLDHLEYGVIQSYMRVASRLVLSSNTLHIVCSVVNVGWSIYYKEDGTHIDPDNFAVIKLALKIMVSFSDSSDEVKCDMAKDEDFLKTLTNMLKTCYNSDNRKLEQVFS</sequence>
<dbReference type="EMBL" id="JBJQND010000001">
    <property type="protein sequence ID" value="KAL3892243.1"/>
    <property type="molecule type" value="Genomic_DNA"/>
</dbReference>
<organism evidence="2 3">
    <name type="scientific">Sinanodonta woodiana</name>
    <name type="common">Chinese pond mussel</name>
    <name type="synonym">Anodonta woodiana</name>
    <dbReference type="NCBI Taxonomy" id="1069815"/>
    <lineage>
        <taxon>Eukaryota</taxon>
        <taxon>Metazoa</taxon>
        <taxon>Spiralia</taxon>
        <taxon>Lophotrochozoa</taxon>
        <taxon>Mollusca</taxon>
        <taxon>Bivalvia</taxon>
        <taxon>Autobranchia</taxon>
        <taxon>Heteroconchia</taxon>
        <taxon>Palaeoheterodonta</taxon>
        <taxon>Unionida</taxon>
        <taxon>Unionoidea</taxon>
        <taxon>Unionidae</taxon>
        <taxon>Unioninae</taxon>
        <taxon>Sinanodonta</taxon>
    </lineage>
</organism>
<comment type="caution">
    <text evidence="2">The sequence shown here is derived from an EMBL/GenBank/DDBJ whole genome shotgun (WGS) entry which is preliminary data.</text>
</comment>
<evidence type="ECO:0000313" key="2">
    <source>
        <dbReference type="EMBL" id="KAL3892243.1"/>
    </source>
</evidence>
<evidence type="ECO:0000313" key="3">
    <source>
        <dbReference type="Proteomes" id="UP001634394"/>
    </source>
</evidence>
<dbReference type="AlphaFoldDB" id="A0ABD3Y3D2"/>
<feature type="compositionally biased region" description="Basic and acidic residues" evidence="1">
    <location>
        <begin position="1"/>
        <end position="23"/>
    </location>
</feature>